<feature type="domain" description="Period circadian-like C-terminal" evidence="4">
    <location>
        <begin position="1"/>
        <end position="69"/>
    </location>
</feature>
<dbReference type="Proteomes" id="UP000314982">
    <property type="component" value="Unassembled WGS sequence"/>
</dbReference>
<dbReference type="Pfam" id="PF12114">
    <property type="entry name" value="Period_C"/>
    <property type="match status" value="1"/>
</dbReference>
<dbReference type="GeneTree" id="ENSGT00940000159217"/>
<evidence type="ECO:0000256" key="2">
    <source>
        <dbReference type="ARBA" id="ARBA00023242"/>
    </source>
</evidence>
<dbReference type="GO" id="GO:0043153">
    <property type="term" value="P:entrainment of circadian clock by photoperiod"/>
    <property type="evidence" value="ECO:0007669"/>
    <property type="project" value="TreeGrafter"/>
</dbReference>
<reference evidence="5" key="2">
    <citation type="submission" date="2025-08" db="UniProtKB">
        <authorList>
            <consortium name="Ensembl"/>
        </authorList>
    </citation>
    <scope>IDENTIFICATION</scope>
</reference>
<proteinExistence type="predicted"/>
<keyword evidence="2" id="KW-0539">Nucleus</keyword>
<accession>A0A4W5M051</accession>
<protein>
    <recommendedName>
        <fullName evidence="4">Period circadian-like C-terminal domain-containing protein</fullName>
    </recommendedName>
</protein>
<keyword evidence="6" id="KW-1185">Reference proteome</keyword>
<dbReference type="PANTHER" id="PTHR11269">
    <property type="entry name" value="PERIOD CIRCADIAN PROTEIN"/>
    <property type="match status" value="1"/>
</dbReference>
<reference evidence="5" key="3">
    <citation type="submission" date="2025-09" db="UniProtKB">
        <authorList>
            <consortium name="Ensembl"/>
        </authorList>
    </citation>
    <scope>IDENTIFICATION</scope>
</reference>
<comment type="subcellular location">
    <subcellularLocation>
        <location evidence="1">Nucleus</location>
    </subcellularLocation>
</comment>
<sequence>MANTDDKVMMTYQLPTKDRETVLREDRKALRAMHKHQPHFTEEQKRDLSQVHPWIRTSPLPRALNISACMGCKFPPTIVPATPFDVEIHDMELCSVLETTEKATATQEKAPLLKTAMDQGGEAHREEQQEDVAQTKTQGNDQERTTEEQEVTSLTEEKVSAAAETDMTH</sequence>
<feature type="compositionally biased region" description="Polar residues" evidence="3">
    <location>
        <begin position="131"/>
        <end position="140"/>
    </location>
</feature>
<dbReference type="GO" id="GO:0005737">
    <property type="term" value="C:cytoplasm"/>
    <property type="evidence" value="ECO:0007669"/>
    <property type="project" value="TreeGrafter"/>
</dbReference>
<dbReference type="PANTHER" id="PTHR11269:SF8">
    <property type="entry name" value="PERIOD CIRCADIAN PROTEIN HOMOLOG 1"/>
    <property type="match status" value="1"/>
</dbReference>
<evidence type="ECO:0000256" key="3">
    <source>
        <dbReference type="SAM" id="MobiDB-lite"/>
    </source>
</evidence>
<dbReference type="GO" id="GO:0001222">
    <property type="term" value="F:transcription corepressor binding"/>
    <property type="evidence" value="ECO:0007669"/>
    <property type="project" value="TreeGrafter"/>
</dbReference>
<evidence type="ECO:0000313" key="5">
    <source>
        <dbReference type="Ensembl" id="ENSHHUP00000030620.1"/>
    </source>
</evidence>
<feature type="region of interest" description="Disordered" evidence="3">
    <location>
        <begin position="118"/>
        <end position="169"/>
    </location>
</feature>
<evidence type="ECO:0000313" key="6">
    <source>
        <dbReference type="Proteomes" id="UP000314982"/>
    </source>
</evidence>
<evidence type="ECO:0000259" key="4">
    <source>
        <dbReference type="Pfam" id="PF12114"/>
    </source>
</evidence>
<dbReference type="InterPro" id="IPR050760">
    <property type="entry name" value="Period_circadian_regulator"/>
</dbReference>
<reference evidence="6" key="1">
    <citation type="submission" date="2018-06" db="EMBL/GenBank/DDBJ databases">
        <title>Genome assembly of Danube salmon.</title>
        <authorList>
            <person name="Macqueen D.J."/>
            <person name="Gundappa M.K."/>
        </authorList>
    </citation>
    <scope>NUCLEOTIDE SEQUENCE [LARGE SCALE GENOMIC DNA]</scope>
</reference>
<organism evidence="5 6">
    <name type="scientific">Hucho hucho</name>
    <name type="common">huchen</name>
    <dbReference type="NCBI Taxonomy" id="62062"/>
    <lineage>
        <taxon>Eukaryota</taxon>
        <taxon>Metazoa</taxon>
        <taxon>Chordata</taxon>
        <taxon>Craniata</taxon>
        <taxon>Vertebrata</taxon>
        <taxon>Euteleostomi</taxon>
        <taxon>Actinopterygii</taxon>
        <taxon>Neopterygii</taxon>
        <taxon>Teleostei</taxon>
        <taxon>Protacanthopterygii</taxon>
        <taxon>Salmoniformes</taxon>
        <taxon>Salmonidae</taxon>
        <taxon>Salmoninae</taxon>
        <taxon>Hucho</taxon>
    </lineage>
</organism>
<dbReference type="Ensembl" id="ENSHHUT00000031893.1">
    <property type="protein sequence ID" value="ENSHHUP00000030620.1"/>
    <property type="gene ID" value="ENSHHUG00000019495.1"/>
</dbReference>
<name>A0A4W5M051_9TELE</name>
<dbReference type="GO" id="GO:0000976">
    <property type="term" value="F:transcription cis-regulatory region binding"/>
    <property type="evidence" value="ECO:0007669"/>
    <property type="project" value="TreeGrafter"/>
</dbReference>
<dbReference type="STRING" id="62062.ENSHHUP00000030620"/>
<dbReference type="GO" id="GO:0000122">
    <property type="term" value="P:negative regulation of transcription by RNA polymerase II"/>
    <property type="evidence" value="ECO:0007669"/>
    <property type="project" value="TreeGrafter"/>
</dbReference>
<dbReference type="InterPro" id="IPR022728">
    <property type="entry name" value="Period_circadian-like_C"/>
</dbReference>
<dbReference type="GO" id="GO:0005634">
    <property type="term" value="C:nucleus"/>
    <property type="evidence" value="ECO:0007669"/>
    <property type="project" value="UniProtKB-SubCell"/>
</dbReference>
<dbReference type="AlphaFoldDB" id="A0A4W5M051"/>
<evidence type="ECO:0000256" key="1">
    <source>
        <dbReference type="ARBA" id="ARBA00004123"/>
    </source>
</evidence>
<dbReference type="GO" id="GO:0032922">
    <property type="term" value="P:circadian regulation of gene expression"/>
    <property type="evidence" value="ECO:0007669"/>
    <property type="project" value="TreeGrafter"/>
</dbReference>